<dbReference type="PRINTS" id="PR01435">
    <property type="entry name" value="NPOXDRDTASE5"/>
</dbReference>
<dbReference type="InterPro" id="IPR001750">
    <property type="entry name" value="ND/Mrp_TM"/>
</dbReference>
<evidence type="ECO:0000259" key="8">
    <source>
        <dbReference type="Pfam" id="PF00662"/>
    </source>
</evidence>
<comment type="subcellular location">
    <subcellularLocation>
        <location evidence="1">Endomembrane system</location>
        <topology evidence="1">Multi-pass membrane protein</topology>
    </subcellularLocation>
    <subcellularLocation>
        <location evidence="5">Membrane</location>
        <topology evidence="5">Multi-pass membrane protein</topology>
    </subcellularLocation>
</comment>
<keyword evidence="2 5" id="KW-0812">Transmembrane</keyword>
<dbReference type="PANTHER" id="PTHR42829:SF2">
    <property type="entry name" value="NADH-UBIQUINONE OXIDOREDUCTASE CHAIN 5"/>
    <property type="match status" value="1"/>
</dbReference>
<sequence>MSAQLSQNMLLAVPLAPLVGAVVAGFFGKQVGRAGAHTVTILGVLIAFIISAMTLQSVAVDGARFNQTIYEWMNLGGLKMEVGFMVDGLTAMMMCVVTFVSLMVHIYTIGYMEEDPGYQRFFSYISLFTFSMLMLVMSNNMLQLFFGWEAVGLVSYLLIGFWYTKPTAIFANMKAFLVNRVGDFGFILGIGLLVAYGGSLNYTETFAKANELAQIKFPAPLWGSDWMMLSVACICLFIGAMGKSAQFPLHVWLPDSMEGPTPISALIHAATMVTAGIFMVTRMSPLFELSDTALNFILVIGAITALFMGFLGIIQNDIKRVVAYSTLSQLGYMTVALGASAYSVAVFHLMTHAFFKALLFLGAGSVIIGMHHDQDIRNMGGLWKHMKITWFTSLLGSLALIGTPLFSGFYSKDSIIEAVHASHLPAANFAYAAVIIGVFVTAFYSFRMYFLVFHGKENFHHKPFPGEHDHHDDHGEHHAPHESKWVVTAPLILLAIPSVVIGYLTIKTMLFGDFFKDAIFIKHELHHAMGELAEEFHDPLSMAIHGLSSLPFWLALGGVVTAYVFYLVAPQIPAMFARVLRPLVVVLENKYFMDWINENILAAAARGLGTGLWKVGDVGIIDGAIINGSAGAVGGLAGIARRVQTGHLYWYALVMILGVIGLMTWQLWPYIGPQFKALAGF</sequence>
<keyword evidence="10" id="KW-1185">Reference proteome</keyword>
<feature type="transmembrane region" description="Helical" evidence="6">
    <location>
        <begin position="321"/>
        <end position="343"/>
    </location>
</feature>
<evidence type="ECO:0000313" key="10">
    <source>
        <dbReference type="Proteomes" id="UP001246372"/>
    </source>
</evidence>
<feature type="transmembrane region" description="Helical" evidence="6">
    <location>
        <begin position="184"/>
        <end position="202"/>
    </location>
</feature>
<evidence type="ECO:0000256" key="1">
    <source>
        <dbReference type="ARBA" id="ARBA00004127"/>
    </source>
</evidence>
<name>A0ABU3P5G9_9BURK</name>
<feature type="transmembrane region" description="Helical" evidence="6">
    <location>
        <begin position="6"/>
        <end position="27"/>
    </location>
</feature>
<dbReference type="NCBIfam" id="NF005141">
    <property type="entry name" value="PRK06590.1"/>
    <property type="match status" value="1"/>
</dbReference>
<feature type="transmembrane region" description="Helical" evidence="6">
    <location>
        <begin position="89"/>
        <end position="109"/>
    </location>
</feature>
<dbReference type="Pfam" id="PF00361">
    <property type="entry name" value="Proton_antipo_M"/>
    <property type="match status" value="1"/>
</dbReference>
<evidence type="ECO:0000256" key="5">
    <source>
        <dbReference type="RuleBase" id="RU000320"/>
    </source>
</evidence>
<comment type="caution">
    <text evidence="9">The sequence shown here is derived from an EMBL/GenBank/DDBJ whole genome shotgun (WGS) entry which is preliminary data.</text>
</comment>
<feature type="transmembrane region" description="Helical" evidence="6">
    <location>
        <begin position="388"/>
        <end position="409"/>
    </location>
</feature>
<gene>
    <name evidence="9" type="primary">nuoL</name>
    <name evidence="9" type="ORF">RQP53_00805</name>
</gene>
<evidence type="ECO:0000259" key="7">
    <source>
        <dbReference type="Pfam" id="PF00361"/>
    </source>
</evidence>
<dbReference type="EMBL" id="JAVXZY010000001">
    <property type="protein sequence ID" value="MDT8997809.1"/>
    <property type="molecule type" value="Genomic_DNA"/>
</dbReference>
<dbReference type="NCBIfam" id="TIGR01974">
    <property type="entry name" value="NDH_I_L"/>
    <property type="match status" value="1"/>
</dbReference>
<feature type="transmembrane region" description="Helical" evidence="6">
    <location>
        <begin position="429"/>
        <end position="452"/>
    </location>
</feature>
<reference evidence="9" key="1">
    <citation type="submission" date="2023-09" db="EMBL/GenBank/DDBJ databases">
        <title>Paucibacter sp. APW11 Genome sequencing and assembly.</title>
        <authorList>
            <person name="Kim I."/>
        </authorList>
    </citation>
    <scope>NUCLEOTIDE SEQUENCE</scope>
    <source>
        <strain evidence="9">APW11</strain>
    </source>
</reference>
<dbReference type="Gene3D" id="1.20.5.2700">
    <property type="match status" value="1"/>
</dbReference>
<feature type="domain" description="NADH-Ubiquinone oxidoreductase (complex I) chain 5 N-terminal" evidence="8">
    <location>
        <begin position="72"/>
        <end position="122"/>
    </location>
</feature>
<dbReference type="Pfam" id="PF00662">
    <property type="entry name" value="Proton_antipo_N"/>
    <property type="match status" value="1"/>
</dbReference>
<evidence type="ECO:0000256" key="6">
    <source>
        <dbReference type="SAM" id="Phobius"/>
    </source>
</evidence>
<feature type="transmembrane region" description="Helical" evidence="6">
    <location>
        <begin position="293"/>
        <end position="314"/>
    </location>
</feature>
<dbReference type="InterPro" id="IPR003945">
    <property type="entry name" value="NU5C-like"/>
</dbReference>
<feature type="transmembrane region" description="Helical" evidence="6">
    <location>
        <begin position="485"/>
        <end position="506"/>
    </location>
</feature>
<feature type="transmembrane region" description="Helical" evidence="6">
    <location>
        <begin position="222"/>
        <end position="242"/>
    </location>
</feature>
<keyword evidence="3 6" id="KW-1133">Transmembrane helix</keyword>
<dbReference type="PRINTS" id="PR01434">
    <property type="entry name" value="NADHDHGNASE5"/>
</dbReference>
<protein>
    <submittedName>
        <fullName evidence="9">NADH-quinone oxidoreductase subunit L</fullName>
    </submittedName>
</protein>
<feature type="transmembrane region" description="Helical" evidence="6">
    <location>
        <begin position="648"/>
        <end position="668"/>
    </location>
</feature>
<keyword evidence="4 6" id="KW-0472">Membrane</keyword>
<proteinExistence type="predicted"/>
<feature type="transmembrane region" description="Helical" evidence="6">
    <location>
        <begin position="121"/>
        <end position="138"/>
    </location>
</feature>
<dbReference type="RefSeq" id="WP_315648039.1">
    <property type="nucleotide sequence ID" value="NZ_JAVXZY010000001.1"/>
</dbReference>
<evidence type="ECO:0000256" key="4">
    <source>
        <dbReference type="ARBA" id="ARBA00023136"/>
    </source>
</evidence>
<evidence type="ECO:0000256" key="2">
    <source>
        <dbReference type="ARBA" id="ARBA00022692"/>
    </source>
</evidence>
<feature type="transmembrane region" description="Helical" evidence="6">
    <location>
        <begin position="263"/>
        <end position="281"/>
    </location>
</feature>
<feature type="transmembrane region" description="Helical" evidence="6">
    <location>
        <begin position="550"/>
        <end position="569"/>
    </location>
</feature>
<feature type="transmembrane region" description="Helical" evidence="6">
    <location>
        <begin position="39"/>
        <end position="59"/>
    </location>
</feature>
<evidence type="ECO:0000313" key="9">
    <source>
        <dbReference type="EMBL" id="MDT8997809.1"/>
    </source>
</evidence>
<feature type="domain" description="NADH:quinone oxidoreductase/Mrp antiporter transmembrane" evidence="7">
    <location>
        <begin position="138"/>
        <end position="430"/>
    </location>
</feature>
<dbReference type="InterPro" id="IPR018393">
    <property type="entry name" value="NADHpl_OxRdtase_5_subgr"/>
</dbReference>
<feature type="transmembrane region" description="Helical" evidence="6">
    <location>
        <begin position="349"/>
        <end position="368"/>
    </location>
</feature>
<evidence type="ECO:0000256" key="3">
    <source>
        <dbReference type="ARBA" id="ARBA00022989"/>
    </source>
</evidence>
<organism evidence="9 10">
    <name type="scientific">Roseateles aquae</name>
    <dbReference type="NCBI Taxonomy" id="3077235"/>
    <lineage>
        <taxon>Bacteria</taxon>
        <taxon>Pseudomonadati</taxon>
        <taxon>Pseudomonadota</taxon>
        <taxon>Betaproteobacteria</taxon>
        <taxon>Burkholderiales</taxon>
        <taxon>Sphaerotilaceae</taxon>
        <taxon>Roseateles</taxon>
    </lineage>
</organism>
<dbReference type="InterPro" id="IPR001516">
    <property type="entry name" value="Proton_antipo_N"/>
</dbReference>
<dbReference type="PANTHER" id="PTHR42829">
    <property type="entry name" value="NADH-UBIQUINONE OXIDOREDUCTASE CHAIN 5"/>
    <property type="match status" value="1"/>
</dbReference>
<dbReference type="Proteomes" id="UP001246372">
    <property type="component" value="Unassembled WGS sequence"/>
</dbReference>
<accession>A0ABU3P5G9</accession>
<feature type="transmembrane region" description="Helical" evidence="6">
    <location>
        <begin position="144"/>
        <end position="163"/>
    </location>
</feature>